<sequence>MSGGKEEGFTSSATDNRFKSKRKRGGLEVEVQQINAVFERIFLCGKLDRGFTLHLGMVNSE</sequence>
<dbReference type="Proteomes" id="UP000007382">
    <property type="component" value="Chromosome"/>
</dbReference>
<organism evidence="2 3">
    <name type="scientific">Leptospirillum ferrooxidans (strain C2-3)</name>
    <dbReference type="NCBI Taxonomy" id="1162668"/>
    <lineage>
        <taxon>Bacteria</taxon>
        <taxon>Pseudomonadati</taxon>
        <taxon>Nitrospirota</taxon>
        <taxon>Nitrospiria</taxon>
        <taxon>Nitrospirales</taxon>
        <taxon>Nitrospiraceae</taxon>
        <taxon>Leptospirillum</taxon>
    </lineage>
</organism>
<dbReference type="STRING" id="1162668.LFE_1088"/>
<evidence type="ECO:0000313" key="3">
    <source>
        <dbReference type="Proteomes" id="UP000007382"/>
    </source>
</evidence>
<dbReference type="PATRIC" id="fig|1162668.3.peg.1261"/>
<evidence type="ECO:0000256" key="1">
    <source>
        <dbReference type="SAM" id="MobiDB-lite"/>
    </source>
</evidence>
<keyword evidence="3" id="KW-1185">Reference proteome</keyword>
<gene>
    <name evidence="2" type="ordered locus">LFE_1088</name>
</gene>
<reference evidence="2 3" key="1">
    <citation type="journal article" date="2012" name="J. Bacteriol.">
        <title>Complete Genome Sequence of Leptospirillum ferrooxidans Strain C2-3, Isolated from a Fresh Volcanic Ash Deposit on the Island of Miyake, Japan.</title>
        <authorList>
            <person name="Fujimura R."/>
            <person name="Sato Y."/>
            <person name="Nishizawa T."/>
            <person name="Oshima K."/>
            <person name="Kim S.-W."/>
            <person name="Hattori M."/>
            <person name="Kamijo T."/>
            <person name="Ohta H."/>
        </authorList>
    </citation>
    <scope>NUCLEOTIDE SEQUENCE [LARGE SCALE GENOMIC DNA]</scope>
    <source>
        <strain evidence="2 3">C2-3</strain>
    </source>
</reference>
<evidence type="ECO:0000313" key="2">
    <source>
        <dbReference type="EMBL" id="BAM06781.1"/>
    </source>
</evidence>
<reference evidence="3" key="2">
    <citation type="submission" date="2012-03" db="EMBL/GenBank/DDBJ databases">
        <title>The complete genome sequence of the pioneer microbe on fresh volcanic deposit, Leptospirillum ferrooxidans strain C2-3.</title>
        <authorList>
            <person name="Fujimura R."/>
            <person name="Sato Y."/>
            <person name="Nishizawa T."/>
            <person name="Nanba K."/>
            <person name="Oshima K."/>
            <person name="Hattori M."/>
            <person name="Kamijo T."/>
            <person name="Ohta H."/>
        </authorList>
    </citation>
    <scope>NUCLEOTIDE SEQUENCE [LARGE SCALE GENOMIC DNA]</scope>
    <source>
        <strain evidence="3">C2-3</strain>
    </source>
</reference>
<feature type="region of interest" description="Disordered" evidence="1">
    <location>
        <begin position="1"/>
        <end position="26"/>
    </location>
</feature>
<name>I0IND2_LEPFC</name>
<proteinExistence type="predicted"/>
<accession>I0IND2</accession>
<protein>
    <submittedName>
        <fullName evidence="2">Uncharacterized protein</fullName>
    </submittedName>
</protein>
<dbReference type="KEGG" id="lfc:LFE_1088"/>
<dbReference type="EMBL" id="AP012342">
    <property type="protein sequence ID" value="BAM06781.1"/>
    <property type="molecule type" value="Genomic_DNA"/>
</dbReference>
<dbReference type="HOGENOM" id="CLU_2916993_0_0_0"/>
<dbReference type="AlphaFoldDB" id="I0IND2"/>